<feature type="region of interest" description="Disordered" evidence="1">
    <location>
        <begin position="100"/>
        <end position="139"/>
    </location>
</feature>
<reference evidence="4" key="1">
    <citation type="submission" date="2016-06" db="EMBL/GenBank/DDBJ databases">
        <title>Parallel loss of symbiosis genes in relatives of nitrogen-fixing non-legume Parasponia.</title>
        <authorList>
            <person name="Van Velzen R."/>
            <person name="Holmer R."/>
            <person name="Bu F."/>
            <person name="Rutten L."/>
            <person name="Van Zeijl A."/>
            <person name="Liu W."/>
            <person name="Santuari L."/>
            <person name="Cao Q."/>
            <person name="Sharma T."/>
            <person name="Shen D."/>
            <person name="Roswanjaya Y."/>
            <person name="Wardhani T."/>
            <person name="Kalhor M.S."/>
            <person name="Jansen J."/>
            <person name="Van den Hoogen J."/>
            <person name="Gungor B."/>
            <person name="Hartog M."/>
            <person name="Hontelez J."/>
            <person name="Verver J."/>
            <person name="Yang W.-C."/>
            <person name="Schijlen E."/>
            <person name="Repin R."/>
            <person name="Schilthuizen M."/>
            <person name="Schranz E."/>
            <person name="Heidstra R."/>
            <person name="Miyata K."/>
            <person name="Fedorova E."/>
            <person name="Kohlen W."/>
            <person name="Bisseling T."/>
            <person name="Smit S."/>
            <person name="Geurts R."/>
        </authorList>
    </citation>
    <scope>NUCLEOTIDE SEQUENCE [LARGE SCALE GENOMIC DNA]</scope>
    <source>
        <strain evidence="4">cv. RG33-2</strain>
    </source>
</reference>
<evidence type="ECO:0000256" key="1">
    <source>
        <dbReference type="SAM" id="MobiDB-lite"/>
    </source>
</evidence>
<dbReference type="AlphaFoldDB" id="A0A2P5B6Q1"/>
<keyword evidence="2" id="KW-0472">Membrane</keyword>
<dbReference type="Proteomes" id="UP000237000">
    <property type="component" value="Unassembled WGS sequence"/>
</dbReference>
<evidence type="ECO:0000313" key="3">
    <source>
        <dbReference type="EMBL" id="PON44470.1"/>
    </source>
</evidence>
<keyword evidence="2" id="KW-0812">Transmembrane</keyword>
<feature type="transmembrane region" description="Helical" evidence="2">
    <location>
        <begin position="180"/>
        <end position="202"/>
    </location>
</feature>
<comment type="caution">
    <text evidence="3">The sequence shown here is derived from an EMBL/GenBank/DDBJ whole genome shotgun (WGS) entry which is preliminary data.</text>
</comment>
<proteinExistence type="predicted"/>
<keyword evidence="4" id="KW-1185">Reference proteome</keyword>
<sequence>MINWCGRESERRTEGNLSLKRDHPLVLPRERGERDRVGKLGMTDEKLMGNWGREKARGKSERRTEGNLSLKRDHPLVLPRERERRERRYDQLVWARERATNRGKPLAEERSSIGAAERERRERERKQGHFGNCSPQMMGNLGTTEEKLMGNWGENLSKVESSVARLLDLEAFRASLRRPYLLVVAFLFFEAFLVASSMTTLPLPIGSSKGELEISYVEGISVGITTKTGCLLLFKRELATDLLLL</sequence>
<evidence type="ECO:0008006" key="5">
    <source>
        <dbReference type="Google" id="ProtNLM"/>
    </source>
</evidence>
<dbReference type="EMBL" id="JXTC01000593">
    <property type="protein sequence ID" value="PON44470.1"/>
    <property type="molecule type" value="Genomic_DNA"/>
</dbReference>
<keyword evidence="2" id="KW-1133">Transmembrane helix</keyword>
<evidence type="ECO:0000256" key="2">
    <source>
        <dbReference type="SAM" id="Phobius"/>
    </source>
</evidence>
<gene>
    <name evidence="3" type="ORF">TorRG33x02_330730</name>
</gene>
<accession>A0A2P5B6Q1</accession>
<name>A0A2P5B6Q1_TREOI</name>
<protein>
    <recommendedName>
        <fullName evidence="5">Transmembrane protein</fullName>
    </recommendedName>
</protein>
<dbReference type="InParanoid" id="A0A2P5B6Q1"/>
<feature type="compositionally biased region" description="Basic and acidic residues" evidence="1">
    <location>
        <begin position="100"/>
        <end position="127"/>
    </location>
</feature>
<organism evidence="3 4">
    <name type="scientific">Trema orientale</name>
    <name type="common">Charcoal tree</name>
    <name type="synonym">Celtis orientalis</name>
    <dbReference type="NCBI Taxonomy" id="63057"/>
    <lineage>
        <taxon>Eukaryota</taxon>
        <taxon>Viridiplantae</taxon>
        <taxon>Streptophyta</taxon>
        <taxon>Embryophyta</taxon>
        <taxon>Tracheophyta</taxon>
        <taxon>Spermatophyta</taxon>
        <taxon>Magnoliopsida</taxon>
        <taxon>eudicotyledons</taxon>
        <taxon>Gunneridae</taxon>
        <taxon>Pentapetalae</taxon>
        <taxon>rosids</taxon>
        <taxon>fabids</taxon>
        <taxon>Rosales</taxon>
        <taxon>Cannabaceae</taxon>
        <taxon>Trema</taxon>
    </lineage>
</organism>
<evidence type="ECO:0000313" key="4">
    <source>
        <dbReference type="Proteomes" id="UP000237000"/>
    </source>
</evidence>